<sequence length="64" mass="6926">MVHQTAQDTMQAAGLYMLREEDATGRGRLLVVDRNWTTTAQSVAAGEVVDCDTTITLSAKKIGE</sequence>
<keyword evidence="2" id="KW-1185">Reference proteome</keyword>
<dbReference type="Proteomes" id="UP000325787">
    <property type="component" value="Chromosome"/>
</dbReference>
<proteinExistence type="predicted"/>
<evidence type="ECO:0000313" key="1">
    <source>
        <dbReference type="EMBL" id="QFZ24083.1"/>
    </source>
</evidence>
<evidence type="ECO:0008006" key="3">
    <source>
        <dbReference type="Google" id="ProtNLM"/>
    </source>
</evidence>
<dbReference type="OrthoDB" id="4335972at2"/>
<organism evidence="1 2">
    <name type="scientific">Saccharothrix syringae</name>
    <name type="common">Nocardiopsis syringae</name>
    <dbReference type="NCBI Taxonomy" id="103733"/>
    <lineage>
        <taxon>Bacteria</taxon>
        <taxon>Bacillati</taxon>
        <taxon>Actinomycetota</taxon>
        <taxon>Actinomycetes</taxon>
        <taxon>Pseudonocardiales</taxon>
        <taxon>Pseudonocardiaceae</taxon>
        <taxon>Saccharothrix</taxon>
    </lineage>
</organism>
<accession>A0A5Q0HE28</accession>
<dbReference type="EMBL" id="CP034550">
    <property type="protein sequence ID" value="QFZ24083.1"/>
    <property type="molecule type" value="Genomic_DNA"/>
</dbReference>
<dbReference type="AlphaFoldDB" id="A0A5Q0HE28"/>
<reference evidence="2" key="1">
    <citation type="journal article" date="2021" name="Curr. Microbiol.">
        <title>Complete genome of nocamycin-producing strain Saccharothrix syringae NRRL B-16468 reveals the biosynthetic potential for secondary metabolites.</title>
        <authorList>
            <person name="Mo X."/>
            <person name="Yang S."/>
        </authorList>
    </citation>
    <scope>NUCLEOTIDE SEQUENCE [LARGE SCALE GENOMIC DNA]</scope>
    <source>
        <strain evidence="2">ATCC 51364 / DSM 43886 / JCM 6844 / KCTC 9398 / NBRC 14523 / NRRL B-16468 / INA 2240</strain>
    </source>
</reference>
<evidence type="ECO:0000313" key="2">
    <source>
        <dbReference type="Proteomes" id="UP000325787"/>
    </source>
</evidence>
<protein>
    <recommendedName>
        <fullName evidence="3">PASTA domain-containing protein</fullName>
    </recommendedName>
</protein>
<name>A0A5Q0HE28_SACSY</name>
<gene>
    <name evidence="1" type="ORF">EKG83_07445</name>
</gene>
<dbReference type="KEGG" id="ssyi:EKG83_07445"/>